<evidence type="ECO:0000256" key="18">
    <source>
        <dbReference type="ARBA" id="ARBA00023257"/>
    </source>
</evidence>
<dbReference type="Gene3D" id="3.30.70.1040">
    <property type="entry name" value="Dystroglycan, domain 2"/>
    <property type="match status" value="1"/>
</dbReference>
<dbReference type="InterPro" id="IPR041631">
    <property type="entry name" value="Alpha_DG1_N2"/>
</dbReference>
<gene>
    <name evidence="29" type="ORF">NQ315_005049</name>
</gene>
<dbReference type="SUPFAM" id="SSF111006">
    <property type="entry name" value="Dystroglycan, domain 2"/>
    <property type="match status" value="1"/>
</dbReference>
<evidence type="ECO:0000256" key="7">
    <source>
        <dbReference type="ARBA" id="ARBA00022490"/>
    </source>
</evidence>
<sequence length="1287" mass="144542">MPSYSITVTLLLAATTLPCLILSNHEEDFAFDVSDDLEVEFDGDQVNKWNNREIVAHVGKVFHLTIPKEAFGGKVDNFEVKRHNGKGIPSWLLFDRKDGIFWGIPLVEDIGTVHLTIRSVGDKSTTEELKIEVVELNEVSSSVGKCLHSQDNTILTLLLDKNIHAIKPKQRIIAVNNIAKFFGLPYSAFTLKPQLEKDDITDSSVVLAGPGNLRSRVSKVTSLLQTLVGCDGQLWPSITPIIHQLKAQAKDGTITEVLRLPLIGWRVKTETKPVLRSKRQAASTVDDYGSGDYDDDDEYYDEYEDEYEGKDLGPVSGIPLSSNTTVALPVKTTTTTTTTTTTSKPKSSGDYEEEDYEYEDYEGEDLGPIEGIPPSPKATATLPTTTSTTTTTTTTSTVHPHRHHHGEINPNISAREHHQTTHQISATEENTPITVSSTTSTTSTTERVTVPTTTTAPTRPPSATTLIPEKPKINSNKPKQVNEYEDYNYDNYDEEEDPVESETVIPVFGKKQTTVPVVEETVLTESSTKGTTTEEIAVENVPITLSLPSSTTVTSTTSTTTSSSTTTSTTTEQPTTSQIVVDTEPEVVYTTETESPVSTFTTSVSHQTTQTSGIATIPISTTTTTTTEMPTTQEETTTVKMTTVRQISTTPRTTTTIRESTEGIEHHENFQPFIENRLKQQYVIAGKIFRFVIPHNTFKDFEDEYNLTYELLDSNNKTVTNNTWLNFNPARREIYGLPLREDVSKWVFWVKAYDREGGFEKEKLIIQVQQHKLDLAVNHEFSLQIRIEKHQEFPHYVDWSLRVLRALGKIYNTNMSEITVRNISYTSEPVVFTWSNDSMATDYCPKTEIVQLFKTITANDRGDPSRELNTALTPELRVKRVSYRELGVCEQPLTPIAPPVYPVTPPINFSPILRNPVDHVNATVGELLVYKVKDDTFYDPEDVDPRMLNISLLTSDRKPIPSNNWLQFDSKNREFFGIPRKVGRSEYQLVCVDSGGLPVTDSLEVVVYPPPKRKYNVEFSMNVTEIPYEIFVNNAALQKKFVDKLMRLFGDPSSSNIHLHPFKQTYDSTIVTWFNKSLPTEICPHEEINRLESILHNMNDKSISHRVHNIMEPEFRVSTIKVHLIDNCQPKVIHDPRPEILVPVEETTPSASSDEYLLTFIVPAVIIAIMLFLAAVAACVLYRRRRTGKMNVEEDGRQSYGNKGIPVIFQEELEEKPEPGTKAPVILKDEKPPLAPPEYSKSGSVKLTDDSEPYQPPPPFTRTQDNGRQPRPKPTPTYRKPPPYVPP</sequence>
<dbReference type="InterPro" id="IPR030398">
    <property type="entry name" value="SEA_DG_dom"/>
</dbReference>
<keyword evidence="9" id="KW-0597">Phosphoprotein</keyword>
<dbReference type="InterPro" id="IPR008465">
    <property type="entry name" value="DAG1_C"/>
</dbReference>
<evidence type="ECO:0000256" key="24">
    <source>
        <dbReference type="ARBA" id="ARBA00034100"/>
    </source>
</evidence>
<evidence type="ECO:0000256" key="25">
    <source>
        <dbReference type="SAM" id="MobiDB-lite"/>
    </source>
</evidence>
<evidence type="ECO:0000256" key="12">
    <source>
        <dbReference type="ARBA" id="ARBA00022989"/>
    </source>
</evidence>
<proteinExistence type="predicted"/>
<dbReference type="Pfam" id="PF05454">
    <property type="entry name" value="DAG1"/>
    <property type="match status" value="2"/>
</dbReference>
<evidence type="ECO:0000259" key="28">
    <source>
        <dbReference type="PROSITE" id="PS51699"/>
    </source>
</evidence>
<keyword evidence="18" id="KW-0628">Postsynaptic cell membrane</keyword>
<accession>A0AAV8VPJ2</accession>
<dbReference type="GO" id="GO:0005654">
    <property type="term" value="C:nucleoplasm"/>
    <property type="evidence" value="ECO:0007669"/>
    <property type="project" value="UniProtKB-SubCell"/>
</dbReference>
<evidence type="ECO:0000256" key="21">
    <source>
        <dbReference type="ARBA" id="ARBA00026224"/>
    </source>
</evidence>
<dbReference type="GO" id="GO:0005576">
    <property type="term" value="C:extracellular region"/>
    <property type="evidence" value="ECO:0007669"/>
    <property type="project" value="UniProtKB-SubCell"/>
</dbReference>
<comment type="function">
    <text evidence="19">The dystroglycan complex is involved in a number of processes including laminin and basement membrane assembly, sarcolemmal stability, cell survival, peripheral nerve myelination, nodal structure, cell migration, and epithelial polarization.</text>
</comment>
<evidence type="ECO:0000256" key="9">
    <source>
        <dbReference type="ARBA" id="ARBA00022553"/>
    </source>
</evidence>
<evidence type="ECO:0000256" key="11">
    <source>
        <dbReference type="ARBA" id="ARBA00022729"/>
    </source>
</evidence>
<keyword evidence="26" id="KW-0472">Membrane</keyword>
<dbReference type="InterPro" id="IPR006644">
    <property type="entry name" value="Cadg"/>
</dbReference>
<feature type="region of interest" description="Disordered" evidence="25">
    <location>
        <begin position="371"/>
        <end position="483"/>
    </location>
</feature>
<comment type="caution">
    <text evidence="29">The sequence shown here is derived from an EMBL/GenBank/DDBJ whole genome shotgun (WGS) entry which is preliminary data.</text>
</comment>
<evidence type="ECO:0000256" key="15">
    <source>
        <dbReference type="ARBA" id="ARBA00023180"/>
    </source>
</evidence>
<keyword evidence="10 26" id="KW-0812">Transmembrane</keyword>
<dbReference type="GO" id="GO:0042383">
    <property type="term" value="C:sarcolemma"/>
    <property type="evidence" value="ECO:0007669"/>
    <property type="project" value="UniProtKB-SubCell"/>
</dbReference>
<dbReference type="GO" id="GO:0045211">
    <property type="term" value="C:postsynaptic membrane"/>
    <property type="evidence" value="ECO:0007669"/>
    <property type="project" value="UniProtKB-SubCell"/>
</dbReference>
<dbReference type="GO" id="GO:0007411">
    <property type="term" value="P:axon guidance"/>
    <property type="evidence" value="ECO:0007669"/>
    <property type="project" value="TreeGrafter"/>
</dbReference>
<keyword evidence="17" id="KW-0539">Nucleus</keyword>
<dbReference type="SUPFAM" id="SSF49313">
    <property type="entry name" value="Cadherin-like"/>
    <property type="match status" value="3"/>
</dbReference>
<feature type="compositionally biased region" description="Low complexity" evidence="25">
    <location>
        <begin position="384"/>
        <end position="397"/>
    </location>
</feature>
<protein>
    <recommendedName>
        <fullName evidence="21">Dystroglycan 1</fullName>
    </recommendedName>
    <alternativeName>
        <fullName evidence="23">Dystroglycan</fullName>
    </alternativeName>
    <alternativeName>
        <fullName evidence="22">Dystrophin-associated glycoprotein 1</fullName>
    </alternativeName>
</protein>
<dbReference type="InterPro" id="IPR027468">
    <property type="entry name" value="Alpha-dystroglycan_domain_2"/>
</dbReference>
<dbReference type="PANTHER" id="PTHR21559">
    <property type="entry name" value="DYSTROGLYCAN-RELATED"/>
    <property type="match status" value="1"/>
</dbReference>
<keyword evidence="15" id="KW-0325">Glycoprotein</keyword>
<feature type="region of interest" description="Disordered" evidence="25">
    <location>
        <begin position="331"/>
        <end position="357"/>
    </location>
</feature>
<evidence type="ECO:0000256" key="27">
    <source>
        <dbReference type="SAM" id="SignalP"/>
    </source>
</evidence>
<keyword evidence="30" id="KW-1185">Reference proteome</keyword>
<evidence type="ECO:0000256" key="14">
    <source>
        <dbReference type="ARBA" id="ARBA00023157"/>
    </source>
</evidence>
<dbReference type="PROSITE" id="PS51699">
    <property type="entry name" value="SEA_DG"/>
    <property type="match status" value="2"/>
</dbReference>
<evidence type="ECO:0000256" key="10">
    <source>
        <dbReference type="ARBA" id="ARBA00022692"/>
    </source>
</evidence>
<reference evidence="29 30" key="1">
    <citation type="journal article" date="2023" name="Insect Mol. Biol.">
        <title>Genome sequencing provides insights into the evolution of gene families encoding plant cell wall-degrading enzymes in longhorned beetles.</title>
        <authorList>
            <person name="Shin N.R."/>
            <person name="Okamura Y."/>
            <person name="Kirsch R."/>
            <person name="Pauchet Y."/>
        </authorList>
    </citation>
    <scope>NUCLEOTIDE SEQUENCE [LARGE SCALE GENOMIC DNA]</scope>
    <source>
        <strain evidence="29">EAD_L_NR</strain>
    </source>
</reference>
<evidence type="ECO:0000256" key="16">
    <source>
        <dbReference type="ARBA" id="ARBA00023212"/>
    </source>
</evidence>
<feature type="region of interest" description="Disordered" evidence="25">
    <location>
        <begin position="276"/>
        <end position="297"/>
    </location>
</feature>
<keyword evidence="6" id="KW-1003">Cell membrane</keyword>
<dbReference type="EMBL" id="JANEYG010000043">
    <property type="protein sequence ID" value="KAJ8916352.1"/>
    <property type="molecule type" value="Genomic_DNA"/>
</dbReference>
<feature type="compositionally biased region" description="Polar residues" evidence="25">
    <location>
        <begin position="421"/>
        <end position="430"/>
    </location>
</feature>
<keyword evidence="11 27" id="KW-0732">Signal</keyword>
<dbReference type="GO" id="GO:0021675">
    <property type="term" value="P:nerve development"/>
    <property type="evidence" value="ECO:0007669"/>
    <property type="project" value="TreeGrafter"/>
</dbReference>
<dbReference type="GO" id="GO:0005856">
    <property type="term" value="C:cytoskeleton"/>
    <property type="evidence" value="ECO:0007669"/>
    <property type="project" value="UniProtKB-SubCell"/>
</dbReference>
<feature type="transmembrane region" description="Helical" evidence="26">
    <location>
        <begin position="1156"/>
        <end position="1182"/>
    </location>
</feature>
<evidence type="ECO:0000256" key="23">
    <source>
        <dbReference type="ARBA" id="ARBA00031034"/>
    </source>
</evidence>
<evidence type="ECO:0000256" key="3">
    <source>
        <dbReference type="ARBA" id="ARBA00004245"/>
    </source>
</evidence>
<evidence type="ECO:0000256" key="5">
    <source>
        <dbReference type="ARBA" id="ARBA00004642"/>
    </source>
</evidence>
<dbReference type="GO" id="GO:0002009">
    <property type="term" value="P:morphogenesis of an epithelium"/>
    <property type="evidence" value="ECO:0007669"/>
    <property type="project" value="TreeGrafter"/>
</dbReference>
<dbReference type="GO" id="GO:0005509">
    <property type="term" value="F:calcium ion binding"/>
    <property type="evidence" value="ECO:0007669"/>
    <property type="project" value="InterPro"/>
</dbReference>
<evidence type="ECO:0000256" key="19">
    <source>
        <dbReference type="ARBA" id="ARBA00023567"/>
    </source>
</evidence>
<feature type="region of interest" description="Disordered" evidence="25">
    <location>
        <begin position="549"/>
        <end position="576"/>
    </location>
</feature>
<evidence type="ECO:0000256" key="8">
    <source>
        <dbReference type="ARBA" id="ARBA00022525"/>
    </source>
</evidence>
<feature type="domain" description="Peptidase S72" evidence="28">
    <location>
        <begin position="1014"/>
        <end position="1127"/>
    </location>
</feature>
<organism evidence="29 30">
    <name type="scientific">Exocentrus adspersus</name>
    <dbReference type="NCBI Taxonomy" id="1586481"/>
    <lineage>
        <taxon>Eukaryota</taxon>
        <taxon>Metazoa</taxon>
        <taxon>Ecdysozoa</taxon>
        <taxon>Arthropoda</taxon>
        <taxon>Hexapoda</taxon>
        <taxon>Insecta</taxon>
        <taxon>Pterygota</taxon>
        <taxon>Neoptera</taxon>
        <taxon>Endopterygota</taxon>
        <taxon>Coleoptera</taxon>
        <taxon>Polyphaga</taxon>
        <taxon>Cucujiformia</taxon>
        <taxon>Chrysomeloidea</taxon>
        <taxon>Cerambycidae</taxon>
        <taxon>Lamiinae</taxon>
        <taxon>Acanthocinini</taxon>
        <taxon>Exocentrus</taxon>
    </lineage>
</organism>
<evidence type="ECO:0000256" key="6">
    <source>
        <dbReference type="ARBA" id="ARBA00022475"/>
    </source>
</evidence>
<dbReference type="Gene3D" id="2.60.40.10">
    <property type="entry name" value="Immunoglobulins"/>
    <property type="match status" value="3"/>
</dbReference>
<keyword evidence="16" id="KW-0206">Cytoskeleton</keyword>
<evidence type="ECO:0000313" key="29">
    <source>
        <dbReference type="EMBL" id="KAJ8916352.1"/>
    </source>
</evidence>
<evidence type="ECO:0000256" key="17">
    <source>
        <dbReference type="ARBA" id="ARBA00023242"/>
    </source>
</evidence>
<dbReference type="InterPro" id="IPR013783">
    <property type="entry name" value="Ig-like_fold"/>
</dbReference>
<dbReference type="SMART" id="SM00736">
    <property type="entry name" value="CADG"/>
    <property type="match status" value="3"/>
</dbReference>
<comment type="subcellular location">
    <subcellularLocation>
        <location evidence="1">Cell membrane</location>
        <location evidence="1">Sarcolemma</location>
    </subcellularLocation>
    <subcellularLocation>
        <location evidence="4">Cell membrane</location>
        <topology evidence="4">Single-pass type I membrane protein</topology>
    </subcellularLocation>
    <subcellularLocation>
        <location evidence="3">Cytoplasm</location>
        <location evidence="3">Cytoskeleton</location>
    </subcellularLocation>
    <subcellularLocation>
        <location evidence="5">Nucleus</location>
        <location evidence="5">Nucleoplasm</location>
    </subcellularLocation>
    <subcellularLocation>
        <location evidence="24">Postsynaptic cell membrane</location>
    </subcellularLocation>
    <subcellularLocation>
        <location evidence="2">Secreted</location>
        <location evidence="2">Extracellular space</location>
    </subcellularLocation>
</comment>
<keyword evidence="14" id="KW-1015">Disulfide bond</keyword>
<dbReference type="PANTHER" id="PTHR21559:SF21">
    <property type="entry name" value="DYSTROGLYCAN 1"/>
    <property type="match status" value="1"/>
</dbReference>
<name>A0AAV8VPJ2_9CUCU</name>
<evidence type="ECO:0000256" key="20">
    <source>
        <dbReference type="ARBA" id="ARBA00024991"/>
    </source>
</evidence>
<keyword evidence="13" id="KW-0770">Synapse</keyword>
<feature type="compositionally biased region" description="Low complexity" evidence="25">
    <location>
        <begin position="431"/>
        <end position="465"/>
    </location>
</feature>
<feature type="signal peptide" evidence="27">
    <location>
        <begin position="1"/>
        <end position="23"/>
    </location>
</feature>
<dbReference type="GO" id="GO:0016011">
    <property type="term" value="C:dystroglycan complex"/>
    <property type="evidence" value="ECO:0007669"/>
    <property type="project" value="TreeGrafter"/>
</dbReference>
<evidence type="ECO:0000256" key="13">
    <source>
        <dbReference type="ARBA" id="ARBA00023018"/>
    </source>
</evidence>
<evidence type="ECO:0000256" key="4">
    <source>
        <dbReference type="ARBA" id="ARBA00004251"/>
    </source>
</evidence>
<dbReference type="InterPro" id="IPR015919">
    <property type="entry name" value="Cadherin-like_sf"/>
</dbReference>
<dbReference type="Proteomes" id="UP001159042">
    <property type="component" value="Unassembled WGS sequence"/>
</dbReference>
<dbReference type="Pfam" id="PF18424">
    <property type="entry name" value="a_DG1_N2"/>
    <property type="match status" value="1"/>
</dbReference>
<evidence type="ECO:0000256" key="26">
    <source>
        <dbReference type="SAM" id="Phobius"/>
    </source>
</evidence>
<evidence type="ECO:0000313" key="30">
    <source>
        <dbReference type="Proteomes" id="UP001159042"/>
    </source>
</evidence>
<evidence type="ECO:0000256" key="22">
    <source>
        <dbReference type="ARBA" id="ARBA00030092"/>
    </source>
</evidence>
<dbReference type="GO" id="GO:0043236">
    <property type="term" value="F:laminin binding"/>
    <property type="evidence" value="ECO:0007669"/>
    <property type="project" value="TreeGrafter"/>
</dbReference>
<keyword evidence="12 26" id="KW-1133">Transmembrane helix</keyword>
<evidence type="ECO:0000256" key="1">
    <source>
        <dbReference type="ARBA" id="ARBA00004135"/>
    </source>
</evidence>
<feature type="domain" description="Peptidase S72" evidence="28">
    <location>
        <begin position="776"/>
        <end position="888"/>
    </location>
</feature>
<feature type="compositionally biased region" description="Low complexity" evidence="25">
    <location>
        <begin position="332"/>
        <end position="342"/>
    </location>
</feature>
<feature type="compositionally biased region" description="Pro residues" evidence="25">
    <location>
        <begin position="1272"/>
        <end position="1287"/>
    </location>
</feature>
<keyword evidence="8" id="KW-0964">Secreted</keyword>
<comment type="function">
    <text evidence="20">Transmembrane protein that plays important roles in connecting the extracellular matrix to the cytoskeleton. Acts as a cell adhesion receptor in both muscle and non-muscle tissues. Receptor for both DMD and UTRN and, through these interactions, scaffolds axin to the cytoskeleton. Also functions in cell adhesion-mediated signaling and implicated in cell polarity.</text>
</comment>
<feature type="chain" id="PRO_5043877431" description="Dystroglycan 1" evidence="27">
    <location>
        <begin position="24"/>
        <end position="1287"/>
    </location>
</feature>
<keyword evidence="7" id="KW-0963">Cytoplasm</keyword>
<feature type="region of interest" description="Disordered" evidence="25">
    <location>
        <begin position="1214"/>
        <end position="1287"/>
    </location>
</feature>
<evidence type="ECO:0000256" key="2">
    <source>
        <dbReference type="ARBA" id="ARBA00004239"/>
    </source>
</evidence>